<evidence type="ECO:0000313" key="3">
    <source>
        <dbReference type="Proteomes" id="UP000064243"/>
    </source>
</evidence>
<dbReference type="InterPro" id="IPR013783">
    <property type="entry name" value="Ig-like_fold"/>
</dbReference>
<feature type="domain" description="Sulphur oxidation protein SoxZ" evidence="1">
    <location>
        <begin position="7"/>
        <end position="101"/>
    </location>
</feature>
<name>A0A106BRB9_THIDE</name>
<dbReference type="EMBL" id="LDUG01000017">
    <property type="protein sequence ID" value="KVW97206.1"/>
    <property type="molecule type" value="Genomic_DNA"/>
</dbReference>
<dbReference type="SUPFAM" id="SSF81296">
    <property type="entry name" value="E set domains"/>
    <property type="match status" value="1"/>
</dbReference>
<dbReference type="InterPro" id="IPR030995">
    <property type="entry name" value="SoxZ"/>
</dbReference>
<dbReference type="NCBIfam" id="TIGR04490">
    <property type="entry name" value="SoxZ_true"/>
    <property type="match status" value="1"/>
</dbReference>
<dbReference type="SMR" id="A0A106BRB9"/>
<dbReference type="RefSeq" id="WP_059752724.1">
    <property type="nucleotide sequence ID" value="NZ_LDUG01000017.1"/>
</dbReference>
<comment type="caution">
    <text evidence="2">The sequence shown here is derived from an EMBL/GenBank/DDBJ whole genome shotgun (WGS) entry which is preliminary data.</text>
</comment>
<evidence type="ECO:0000313" key="2">
    <source>
        <dbReference type="EMBL" id="KVW97206.1"/>
    </source>
</evidence>
<reference evidence="2 3" key="1">
    <citation type="journal article" date="2015" name="Appl. Environ. Microbiol.">
        <title>Aerobic and Anaerobic Thiosulfate Oxidation by a Cold-Adapted, Subglacial Chemoautotroph.</title>
        <authorList>
            <person name="Harrold Z.R."/>
            <person name="Skidmore M.L."/>
            <person name="Hamilton T.L."/>
            <person name="Desch L."/>
            <person name="Amada K."/>
            <person name="van Gelder W."/>
            <person name="Glover K."/>
            <person name="Roden E.E."/>
            <person name="Boyd E.S."/>
        </authorList>
    </citation>
    <scope>NUCLEOTIDE SEQUENCE [LARGE SCALE GENOMIC DNA]</scope>
    <source>
        <strain evidence="2 3">RG</strain>
    </source>
</reference>
<dbReference type="Proteomes" id="UP000064243">
    <property type="component" value="Unassembled WGS sequence"/>
</dbReference>
<protein>
    <submittedName>
        <fullName evidence="2">SoxZ</fullName>
    </submittedName>
</protein>
<dbReference type="OrthoDB" id="9795530at2"/>
<dbReference type="AlphaFoldDB" id="A0A106BRB9"/>
<dbReference type="PATRIC" id="fig|36861.3.peg.498"/>
<proteinExistence type="predicted"/>
<accession>A0A106BRB9</accession>
<dbReference type="Pfam" id="PF08770">
    <property type="entry name" value="SoxZ"/>
    <property type="match status" value="1"/>
</dbReference>
<sequence>MAQPMRIRATMAGDLADVKVLMNHPMETGLRKDAKTGQLVPAHFITEVSAAINGAPVMTAEMSGGVSKNPYLGFKVKGPKAGDKVVVSWLDNKGDKNSAEATIG</sequence>
<evidence type="ECO:0000259" key="1">
    <source>
        <dbReference type="Pfam" id="PF08770"/>
    </source>
</evidence>
<keyword evidence="3" id="KW-1185">Reference proteome</keyword>
<dbReference type="InterPro" id="IPR014756">
    <property type="entry name" value="Ig_E-set"/>
</dbReference>
<gene>
    <name evidence="2" type="ORF">ABW22_05175</name>
</gene>
<dbReference type="InterPro" id="IPR014880">
    <property type="entry name" value="SoxZ_dom"/>
</dbReference>
<dbReference type="Gene3D" id="2.60.40.10">
    <property type="entry name" value="Immunoglobulins"/>
    <property type="match status" value="1"/>
</dbReference>
<organism evidence="2 3">
    <name type="scientific">Thiobacillus denitrificans</name>
    <dbReference type="NCBI Taxonomy" id="36861"/>
    <lineage>
        <taxon>Bacteria</taxon>
        <taxon>Pseudomonadati</taxon>
        <taxon>Pseudomonadota</taxon>
        <taxon>Betaproteobacteria</taxon>
        <taxon>Nitrosomonadales</taxon>
        <taxon>Thiobacillaceae</taxon>
        <taxon>Thiobacillus</taxon>
    </lineage>
</organism>
<dbReference type="STRING" id="1123392.GCA_000376425_01608"/>